<gene>
    <name evidence="2" type="ORF">EKPJFOCH_0645</name>
</gene>
<reference evidence="2" key="2">
    <citation type="submission" date="2021-08" db="EMBL/GenBank/DDBJ databases">
        <authorList>
            <person name="Tani A."/>
            <person name="Ola A."/>
            <person name="Ogura Y."/>
            <person name="Katsura K."/>
            <person name="Hayashi T."/>
        </authorList>
    </citation>
    <scope>NUCLEOTIDE SEQUENCE</scope>
    <source>
        <strain evidence="2">DSM 23674</strain>
    </source>
</reference>
<proteinExistence type="predicted"/>
<feature type="domain" description="AB hydrolase-1" evidence="1">
    <location>
        <begin position="13"/>
        <end position="146"/>
    </location>
</feature>
<evidence type="ECO:0000313" key="2">
    <source>
        <dbReference type="EMBL" id="GJE54172.1"/>
    </source>
</evidence>
<dbReference type="Pfam" id="PF12697">
    <property type="entry name" value="Abhydrolase_6"/>
    <property type="match status" value="1"/>
</dbReference>
<organism evidence="2 3">
    <name type="scientific">Methylobacterium thuringiense</name>
    <dbReference type="NCBI Taxonomy" id="1003091"/>
    <lineage>
        <taxon>Bacteria</taxon>
        <taxon>Pseudomonadati</taxon>
        <taxon>Pseudomonadota</taxon>
        <taxon>Alphaproteobacteria</taxon>
        <taxon>Hyphomicrobiales</taxon>
        <taxon>Methylobacteriaceae</taxon>
        <taxon>Methylobacterium</taxon>
    </lineage>
</organism>
<dbReference type="InterPro" id="IPR000073">
    <property type="entry name" value="AB_hydrolase_1"/>
</dbReference>
<dbReference type="EMBL" id="BPRA01000002">
    <property type="protein sequence ID" value="GJE54172.1"/>
    <property type="molecule type" value="Genomic_DNA"/>
</dbReference>
<dbReference type="RefSeq" id="WP_147815101.1">
    <property type="nucleotide sequence ID" value="NZ_BPRA01000002.1"/>
</dbReference>
<protein>
    <recommendedName>
        <fullName evidence="1">AB hydrolase-1 domain-containing protein</fullName>
    </recommendedName>
</protein>
<accession>A0ABQ4TJD6</accession>
<sequence length="234" mass="25621">MIAESETIAPEGVVLLHGTVRRAASMGRIEQAFRAAGYATLNLDYPARQASLGVIAGMLSPEIETFTTRISRLHVVTHSMGGLVARALITRHRPRNLGRVVMLAPPNGGSEVADALHRLRPYRRFFGPSGAQLVTRRSEGLARLLGTVDYPLGIIAADRSLYPLESLFLLPGPNDGRVTVARTRVPGMSGHITLHTTHPMMMWNRRVIREALHFVREGRFGDPAAISRAEPAPR</sequence>
<evidence type="ECO:0000313" key="3">
    <source>
        <dbReference type="Proteomes" id="UP001055101"/>
    </source>
</evidence>
<keyword evidence="3" id="KW-1185">Reference proteome</keyword>
<dbReference type="InterPro" id="IPR029058">
    <property type="entry name" value="AB_hydrolase_fold"/>
</dbReference>
<evidence type="ECO:0000259" key="1">
    <source>
        <dbReference type="Pfam" id="PF12697"/>
    </source>
</evidence>
<comment type="caution">
    <text evidence="2">The sequence shown here is derived from an EMBL/GenBank/DDBJ whole genome shotgun (WGS) entry which is preliminary data.</text>
</comment>
<dbReference type="PANTHER" id="PTHR37946">
    <property type="entry name" value="SLL1969 PROTEIN"/>
    <property type="match status" value="1"/>
</dbReference>
<dbReference type="Proteomes" id="UP001055101">
    <property type="component" value="Unassembled WGS sequence"/>
</dbReference>
<reference evidence="2" key="1">
    <citation type="journal article" date="2021" name="Front. Microbiol.">
        <title>Comprehensive Comparative Genomics and Phenotyping of Methylobacterium Species.</title>
        <authorList>
            <person name="Alessa O."/>
            <person name="Ogura Y."/>
            <person name="Fujitani Y."/>
            <person name="Takami H."/>
            <person name="Hayashi T."/>
            <person name="Sahin N."/>
            <person name="Tani A."/>
        </authorList>
    </citation>
    <scope>NUCLEOTIDE SEQUENCE</scope>
    <source>
        <strain evidence="2">DSM 23674</strain>
    </source>
</reference>
<dbReference type="Gene3D" id="3.40.50.1820">
    <property type="entry name" value="alpha/beta hydrolase"/>
    <property type="match status" value="1"/>
</dbReference>
<dbReference type="PANTHER" id="PTHR37946:SF1">
    <property type="entry name" value="SLL1969 PROTEIN"/>
    <property type="match status" value="1"/>
</dbReference>
<name>A0ABQ4TJD6_9HYPH</name>
<dbReference type="SUPFAM" id="SSF53474">
    <property type="entry name" value="alpha/beta-Hydrolases"/>
    <property type="match status" value="1"/>
</dbReference>